<dbReference type="PROSITE" id="PS50012">
    <property type="entry name" value="RCC1_3"/>
    <property type="match status" value="3"/>
</dbReference>
<evidence type="ECO:0000256" key="2">
    <source>
        <dbReference type="ARBA" id="ARBA00022737"/>
    </source>
</evidence>
<feature type="repeat" description="RCC1" evidence="3">
    <location>
        <begin position="17"/>
        <end position="68"/>
    </location>
</feature>
<dbReference type="PRINTS" id="PR00633">
    <property type="entry name" value="RCCNDNSATION"/>
</dbReference>
<keyword evidence="6" id="KW-1185">Reference proteome</keyword>
<protein>
    <recommendedName>
        <fullName evidence="4">RCC1-like domain-containing protein</fullName>
    </recommendedName>
</protein>
<dbReference type="InterPro" id="IPR058923">
    <property type="entry name" value="RCC1-like_dom"/>
</dbReference>
<evidence type="ECO:0000256" key="3">
    <source>
        <dbReference type="PROSITE-ProRule" id="PRU00235"/>
    </source>
</evidence>
<feature type="repeat" description="RCC1" evidence="3">
    <location>
        <begin position="69"/>
        <end position="126"/>
    </location>
</feature>
<dbReference type="OMA" id="MACAEMA"/>
<keyword evidence="1" id="KW-0344">Guanine-nucleotide releasing factor</keyword>
<evidence type="ECO:0000313" key="5">
    <source>
        <dbReference type="EMBL" id="CBK23754.2"/>
    </source>
</evidence>
<proteinExistence type="predicted"/>
<dbReference type="Proteomes" id="UP000008312">
    <property type="component" value="Unassembled WGS sequence"/>
</dbReference>
<dbReference type="InParanoid" id="D8M645"/>
<evidence type="ECO:0000256" key="1">
    <source>
        <dbReference type="ARBA" id="ARBA00022658"/>
    </source>
</evidence>
<gene>
    <name evidence="5" type="ORF">GSBLH_T00007139001</name>
</gene>
<feature type="repeat" description="RCC1" evidence="3">
    <location>
        <begin position="127"/>
        <end position="179"/>
    </location>
</feature>
<evidence type="ECO:0000313" key="6">
    <source>
        <dbReference type="Proteomes" id="UP000008312"/>
    </source>
</evidence>
<dbReference type="SUPFAM" id="SSF50985">
    <property type="entry name" value="RCC1/BLIP-II"/>
    <property type="match status" value="1"/>
</dbReference>
<dbReference type="Pfam" id="PF25390">
    <property type="entry name" value="WD40_RLD"/>
    <property type="match status" value="1"/>
</dbReference>
<dbReference type="PANTHER" id="PTHR45982:SF1">
    <property type="entry name" value="REGULATOR OF CHROMOSOME CONDENSATION"/>
    <property type="match status" value="1"/>
</dbReference>
<dbReference type="InterPro" id="IPR009091">
    <property type="entry name" value="RCC1/BLIP-II"/>
</dbReference>
<keyword evidence="2" id="KW-0677">Repeat</keyword>
<dbReference type="GeneID" id="24923263"/>
<dbReference type="RefSeq" id="XP_012897802.1">
    <property type="nucleotide sequence ID" value="XM_013042348.1"/>
</dbReference>
<dbReference type="EMBL" id="FN668661">
    <property type="protein sequence ID" value="CBK23754.2"/>
    <property type="molecule type" value="Genomic_DNA"/>
</dbReference>
<name>D8M645_BLAHO</name>
<accession>D8M645</accession>
<dbReference type="GO" id="GO:0005085">
    <property type="term" value="F:guanyl-nucleotide exchange factor activity"/>
    <property type="evidence" value="ECO:0007669"/>
    <property type="project" value="TreeGrafter"/>
</dbReference>
<dbReference type="InterPro" id="IPR051553">
    <property type="entry name" value="Ran_GTPase-activating"/>
</dbReference>
<evidence type="ECO:0000259" key="4">
    <source>
        <dbReference type="Pfam" id="PF25390"/>
    </source>
</evidence>
<dbReference type="GO" id="GO:0005737">
    <property type="term" value="C:cytoplasm"/>
    <property type="evidence" value="ECO:0007669"/>
    <property type="project" value="TreeGrafter"/>
</dbReference>
<dbReference type="PANTHER" id="PTHR45982">
    <property type="entry name" value="REGULATOR OF CHROMOSOME CONDENSATION"/>
    <property type="match status" value="1"/>
</dbReference>
<sequence length="373" mass="40579">MSLSVRGDHCAAVTTDGYLYTWGQNNLYQCGLGHCETVESPELVTTLQDFQIVQAVCGDSHTAALSQEGYVFVCGYGGSFLNCGALGTGDRASQATPVVIDYFYNNGIRIQKLASGSNFMLALDDAGELYSWGNGRFGSLGNEDQTDRLEPIKSSFKSQFGKIIDISCGLDASMIITEDRKLYTWGRNQSAQLGLSASSYVGLPRKLLIPTLVELPAGELPVRGSMGMGCAAVICESGNVFWWGMKWVFPRDSIIHEEPYQEVLFTAGNDKKRHLEKACDVDCGRGMIDLITESGRLLTWGDRGNHPFGVKRSLFPFSRTQDAESVEETEGLSSTDLLQATEVETTNQAGRVYKMSVGTTMAVAAVEIAEEGK</sequence>
<dbReference type="OrthoDB" id="297375at2759"/>
<dbReference type="InterPro" id="IPR000408">
    <property type="entry name" value="Reg_chr_condens"/>
</dbReference>
<dbReference type="AlphaFoldDB" id="D8M645"/>
<organism evidence="5">
    <name type="scientific">Blastocystis hominis</name>
    <dbReference type="NCBI Taxonomy" id="12968"/>
    <lineage>
        <taxon>Eukaryota</taxon>
        <taxon>Sar</taxon>
        <taxon>Stramenopiles</taxon>
        <taxon>Bigyra</taxon>
        <taxon>Opalozoa</taxon>
        <taxon>Opalinata</taxon>
        <taxon>Blastocystidae</taxon>
        <taxon>Blastocystis</taxon>
    </lineage>
</organism>
<dbReference type="Gene3D" id="2.130.10.30">
    <property type="entry name" value="Regulator of chromosome condensation 1/beta-lactamase-inhibitor protein II"/>
    <property type="match status" value="1"/>
</dbReference>
<reference evidence="5" key="1">
    <citation type="submission" date="2010-02" db="EMBL/GenBank/DDBJ databases">
        <title>Sequencing and annotation of the Blastocystis hominis genome.</title>
        <authorList>
            <person name="Wincker P."/>
        </authorList>
    </citation>
    <scope>NUCLEOTIDE SEQUENCE</scope>
    <source>
        <strain evidence="5">Singapore isolate B</strain>
    </source>
</reference>
<feature type="domain" description="RCC1-like" evidence="4">
    <location>
        <begin position="4"/>
        <end position="306"/>
    </location>
</feature>